<dbReference type="InterPro" id="IPR004013">
    <property type="entry name" value="PHP_dom"/>
</dbReference>
<comment type="caution">
    <text evidence="2">The sequence shown here is derived from an EMBL/GenBank/DDBJ whole genome shotgun (WGS) entry which is preliminary data.</text>
</comment>
<dbReference type="AlphaFoldDB" id="B6G7R0"/>
<dbReference type="Gene3D" id="3.20.20.140">
    <property type="entry name" value="Metal-dependent hydrolases"/>
    <property type="match status" value="1"/>
</dbReference>
<accession>B6G7R0</accession>
<dbReference type="OrthoDB" id="9808747at2"/>
<dbReference type="HOGENOM" id="CLU_061999_0_0_11"/>
<keyword evidence="3" id="KW-1185">Reference proteome</keyword>
<proteinExistence type="predicted"/>
<dbReference type="Pfam" id="PF02811">
    <property type="entry name" value="PHP"/>
    <property type="match status" value="1"/>
</dbReference>
<dbReference type="CDD" id="cd07437">
    <property type="entry name" value="PHP_HisPPase_Ycdx_like"/>
    <property type="match status" value="1"/>
</dbReference>
<dbReference type="RefSeq" id="WP_006719528.1">
    <property type="nucleotide sequence ID" value="NZ_CP085935.1"/>
</dbReference>
<keyword evidence="2" id="KW-0378">Hydrolase</keyword>
<reference evidence="2 3" key="2">
    <citation type="submission" date="2008-10" db="EMBL/GenBank/DDBJ databases">
        <authorList>
            <person name="Fulton L."/>
            <person name="Clifton S."/>
            <person name="Fulton B."/>
            <person name="Xu J."/>
            <person name="Minx P."/>
            <person name="Pepin K.H."/>
            <person name="Johnson M."/>
            <person name="Thiruvilangam P."/>
            <person name="Bhonagiri V."/>
            <person name="Nash W.E."/>
            <person name="Mardis E.R."/>
            <person name="Wilson R.K."/>
        </authorList>
    </citation>
    <scope>NUCLEOTIDE SEQUENCE [LARGE SCALE GENOMIC DNA]</scope>
    <source>
        <strain evidence="2 3">DSM 13279</strain>
    </source>
</reference>
<evidence type="ECO:0000259" key="1">
    <source>
        <dbReference type="SMART" id="SM00481"/>
    </source>
</evidence>
<dbReference type="SUPFAM" id="SSF89550">
    <property type="entry name" value="PHP domain-like"/>
    <property type="match status" value="1"/>
</dbReference>
<dbReference type="eggNOG" id="COG1387">
    <property type="taxonomic scope" value="Bacteria"/>
</dbReference>
<dbReference type="SMART" id="SM00481">
    <property type="entry name" value="POLIIIAc"/>
    <property type="match status" value="1"/>
</dbReference>
<organism evidence="2 3">
    <name type="scientific">Collinsella stercoris DSM 13279</name>
    <dbReference type="NCBI Taxonomy" id="445975"/>
    <lineage>
        <taxon>Bacteria</taxon>
        <taxon>Bacillati</taxon>
        <taxon>Actinomycetota</taxon>
        <taxon>Coriobacteriia</taxon>
        <taxon>Coriobacteriales</taxon>
        <taxon>Coriobacteriaceae</taxon>
        <taxon>Collinsella</taxon>
    </lineage>
</organism>
<dbReference type="GeneID" id="98002508"/>
<dbReference type="STRING" id="445975.COLSTE_00100"/>
<dbReference type="PANTHER" id="PTHR36928">
    <property type="entry name" value="PHOSPHATASE YCDX-RELATED"/>
    <property type="match status" value="1"/>
</dbReference>
<dbReference type="EC" id="3.1.3.-" evidence="2"/>
<evidence type="ECO:0000313" key="3">
    <source>
        <dbReference type="Proteomes" id="UP000003560"/>
    </source>
</evidence>
<protein>
    <submittedName>
        <fullName evidence="2">PHP domain protein</fullName>
        <ecNumber evidence="2">3.1.3.-</ecNumber>
    </submittedName>
</protein>
<dbReference type="Proteomes" id="UP000003560">
    <property type="component" value="Unassembled WGS sequence"/>
</dbReference>
<dbReference type="GO" id="GO:0005829">
    <property type="term" value="C:cytosol"/>
    <property type="evidence" value="ECO:0007669"/>
    <property type="project" value="TreeGrafter"/>
</dbReference>
<dbReference type="InterPro" id="IPR050243">
    <property type="entry name" value="PHP_phosphatase"/>
</dbReference>
<gene>
    <name evidence="2" type="ORF">COLSTE_00100</name>
</gene>
<dbReference type="PANTHER" id="PTHR36928:SF1">
    <property type="entry name" value="PHOSPHATASE YCDX-RELATED"/>
    <property type="match status" value="1"/>
</dbReference>
<dbReference type="InterPro" id="IPR016195">
    <property type="entry name" value="Pol/histidinol_Pase-like"/>
</dbReference>
<dbReference type="InterPro" id="IPR003141">
    <property type="entry name" value="Pol/His_phosphatase_N"/>
</dbReference>
<sequence>MGYRILGDVHTHTLYSRHAYSTIQENVQAAAHAGLEILGSTDHLSCMLFPEQHVRNFQYFINMGIWPREWQGVTLLHGCEADVEGLDGSLFGQDIACTEDITGRALRRERTLFERVTSAADYVIASVHNAEFASGCDVARITDMYVAVLEQPRVLILGHTGRSGLPYDLDTVLTCAKKRHKLIEINEHSLQSAGPHQDMCRRIAERCAELGVGITVSSDAHIAPQIGRFDAAERMLAEIHFPQELIMNRGREAFMQAIEASGVSNVEPR</sequence>
<dbReference type="GO" id="GO:0008270">
    <property type="term" value="F:zinc ion binding"/>
    <property type="evidence" value="ECO:0007669"/>
    <property type="project" value="TreeGrafter"/>
</dbReference>
<dbReference type="GO" id="GO:0042578">
    <property type="term" value="F:phosphoric ester hydrolase activity"/>
    <property type="evidence" value="ECO:0007669"/>
    <property type="project" value="TreeGrafter"/>
</dbReference>
<name>B6G7R0_9ACTN</name>
<reference evidence="2 3" key="1">
    <citation type="submission" date="2008-10" db="EMBL/GenBank/DDBJ databases">
        <title>Draft genome sequence of Collinsella stercoris (DSM 13279).</title>
        <authorList>
            <person name="Sudarsanam P."/>
            <person name="Ley R."/>
            <person name="Guruge J."/>
            <person name="Turnbaugh P.J."/>
            <person name="Mahowald M."/>
            <person name="Liep D."/>
            <person name="Gordon J."/>
        </authorList>
    </citation>
    <scope>NUCLEOTIDE SEQUENCE [LARGE SCALE GENOMIC DNA]</scope>
    <source>
        <strain evidence="2 3">DSM 13279</strain>
    </source>
</reference>
<feature type="domain" description="Polymerase/histidinol phosphatase N-terminal" evidence="1">
    <location>
        <begin position="7"/>
        <end position="85"/>
    </location>
</feature>
<dbReference type="EMBL" id="ABXJ01000009">
    <property type="protein sequence ID" value="EEA91679.1"/>
    <property type="molecule type" value="Genomic_DNA"/>
</dbReference>
<evidence type="ECO:0000313" key="2">
    <source>
        <dbReference type="EMBL" id="EEA91679.1"/>
    </source>
</evidence>